<organism evidence="1 2">
    <name type="scientific">Smittium culicis</name>
    <dbReference type="NCBI Taxonomy" id="133412"/>
    <lineage>
        <taxon>Eukaryota</taxon>
        <taxon>Fungi</taxon>
        <taxon>Fungi incertae sedis</taxon>
        <taxon>Zoopagomycota</taxon>
        <taxon>Kickxellomycotina</taxon>
        <taxon>Harpellomycetes</taxon>
        <taxon>Harpellales</taxon>
        <taxon>Legeriomycetaceae</taxon>
        <taxon>Smittium</taxon>
    </lineage>
</organism>
<name>A0A1R1XNQ9_9FUNG</name>
<protein>
    <submittedName>
        <fullName evidence="1">Uncharacterized protein</fullName>
    </submittedName>
</protein>
<proteinExistence type="predicted"/>
<sequence>MITPVLRELDASQIKAENKFQEVTRDKMYSKNATDSVMKRNGVIVQQYVHGNYVKTGSNTVWSPVEDIKKYLHTLYHVL</sequence>
<reference evidence="2" key="1">
    <citation type="submission" date="2017-01" db="EMBL/GenBank/DDBJ databases">
        <authorList>
            <person name="Wang Y."/>
            <person name="White M."/>
            <person name="Kvist S."/>
            <person name="Moncalvo J.-M."/>
        </authorList>
    </citation>
    <scope>NUCLEOTIDE SEQUENCE [LARGE SCALE GENOMIC DNA]</scope>
    <source>
        <strain evidence="2">ID-206-W2</strain>
    </source>
</reference>
<dbReference type="AlphaFoldDB" id="A0A1R1XNQ9"/>
<dbReference type="Proteomes" id="UP000187429">
    <property type="component" value="Unassembled WGS sequence"/>
</dbReference>
<comment type="caution">
    <text evidence="1">The sequence shown here is derived from an EMBL/GenBank/DDBJ whole genome shotgun (WGS) entry which is preliminary data.</text>
</comment>
<evidence type="ECO:0000313" key="2">
    <source>
        <dbReference type="Proteomes" id="UP000187429"/>
    </source>
</evidence>
<accession>A0A1R1XNQ9</accession>
<keyword evidence="2" id="KW-1185">Reference proteome</keyword>
<evidence type="ECO:0000313" key="1">
    <source>
        <dbReference type="EMBL" id="OMJ16245.1"/>
    </source>
</evidence>
<dbReference type="EMBL" id="LSSM01003963">
    <property type="protein sequence ID" value="OMJ16245.1"/>
    <property type="molecule type" value="Genomic_DNA"/>
</dbReference>
<gene>
    <name evidence="1" type="ORF">AYI69_g7901</name>
</gene>